<dbReference type="EMBL" id="CM003609">
    <property type="protein sequence ID" value="KYP64899.1"/>
    <property type="molecule type" value="Genomic_DNA"/>
</dbReference>
<dbReference type="AlphaFoldDB" id="A0A151TCW8"/>
<protein>
    <submittedName>
        <fullName evidence="1">Uncharacterized protein</fullName>
    </submittedName>
</protein>
<dbReference type="Proteomes" id="UP000075243">
    <property type="component" value="Chromosome 7"/>
</dbReference>
<keyword evidence="2" id="KW-1185">Reference proteome</keyword>
<gene>
    <name evidence="1" type="ORF">KK1_019512</name>
</gene>
<evidence type="ECO:0000313" key="2">
    <source>
        <dbReference type="Proteomes" id="UP000075243"/>
    </source>
</evidence>
<accession>A0A151TCW8</accession>
<name>A0A151TCW8_CAJCA</name>
<reference evidence="1 2" key="1">
    <citation type="journal article" date="2012" name="Nat. Biotechnol.">
        <title>Draft genome sequence of pigeonpea (Cajanus cajan), an orphan legume crop of resource-poor farmers.</title>
        <authorList>
            <person name="Varshney R.K."/>
            <person name="Chen W."/>
            <person name="Li Y."/>
            <person name="Bharti A.K."/>
            <person name="Saxena R.K."/>
            <person name="Schlueter J.A."/>
            <person name="Donoghue M.T."/>
            <person name="Azam S."/>
            <person name="Fan G."/>
            <person name="Whaley A.M."/>
            <person name="Farmer A.D."/>
            <person name="Sheridan J."/>
            <person name="Iwata A."/>
            <person name="Tuteja R."/>
            <person name="Penmetsa R.V."/>
            <person name="Wu W."/>
            <person name="Upadhyaya H.D."/>
            <person name="Yang S.P."/>
            <person name="Shah T."/>
            <person name="Saxena K.B."/>
            <person name="Michael T."/>
            <person name="McCombie W.R."/>
            <person name="Yang B."/>
            <person name="Zhang G."/>
            <person name="Yang H."/>
            <person name="Wang J."/>
            <person name="Spillane C."/>
            <person name="Cook D.R."/>
            <person name="May G.D."/>
            <person name="Xu X."/>
            <person name="Jackson S.A."/>
        </authorList>
    </citation>
    <scope>NUCLEOTIDE SEQUENCE [LARGE SCALE GENOMIC DNA]</scope>
    <source>
        <strain evidence="2">cv. Asha</strain>
    </source>
</reference>
<sequence>MKESGSTKDFTNRLKKIYFKNMRCTIFDTFGSEIMSIKIRYKSFSNKVEEKNHYMLFK</sequence>
<evidence type="ECO:0000313" key="1">
    <source>
        <dbReference type="EMBL" id="KYP64899.1"/>
    </source>
</evidence>
<dbReference type="Gramene" id="C.cajan_18960.t">
    <property type="protein sequence ID" value="C.cajan_18960.t"/>
    <property type="gene ID" value="C.cajan_18960"/>
</dbReference>
<proteinExistence type="predicted"/>
<organism evidence="1 2">
    <name type="scientific">Cajanus cajan</name>
    <name type="common">Pigeon pea</name>
    <name type="synonym">Cajanus indicus</name>
    <dbReference type="NCBI Taxonomy" id="3821"/>
    <lineage>
        <taxon>Eukaryota</taxon>
        <taxon>Viridiplantae</taxon>
        <taxon>Streptophyta</taxon>
        <taxon>Embryophyta</taxon>
        <taxon>Tracheophyta</taxon>
        <taxon>Spermatophyta</taxon>
        <taxon>Magnoliopsida</taxon>
        <taxon>eudicotyledons</taxon>
        <taxon>Gunneridae</taxon>
        <taxon>Pentapetalae</taxon>
        <taxon>rosids</taxon>
        <taxon>fabids</taxon>
        <taxon>Fabales</taxon>
        <taxon>Fabaceae</taxon>
        <taxon>Papilionoideae</taxon>
        <taxon>50 kb inversion clade</taxon>
        <taxon>NPAAA clade</taxon>
        <taxon>indigoferoid/millettioid clade</taxon>
        <taxon>Phaseoleae</taxon>
        <taxon>Cajanus</taxon>
    </lineage>
</organism>